<feature type="coiled-coil region" evidence="6">
    <location>
        <begin position="188"/>
        <end position="287"/>
    </location>
</feature>
<dbReference type="PROSITE" id="PS50089">
    <property type="entry name" value="ZF_RING_2"/>
    <property type="match status" value="1"/>
</dbReference>
<dbReference type="InterPro" id="IPR003649">
    <property type="entry name" value="Bbox_C"/>
</dbReference>
<dbReference type="SMART" id="SM00336">
    <property type="entry name" value="BBOX"/>
    <property type="match status" value="1"/>
</dbReference>
<sequence>EARLMASTDLREELNCSVCLSIYTDPVMLSCGHNFCRVCIGNVLDTQEGAGVYTCPDCRAEFQERPVLQRNLKLCNIAECYLSAQPEKEDSGIFCTYCVHTPVPAAKTCLHCEASLCDVHLSVHSKSAEHVLTDPISSLENRKCSVHKEPLKYYCSQDTTCVCTSCMILGEHKGHQVCTLSEASGKEKEKMRNVLEKLTLKLEETKINLQNLQERKSEVQDKVAGVTERVSAFFRDIRKQLESLENRIQSEISRQEEQISLGVSDLIQRLEIKKEDLTRKMGHIEELCNMTDPLTVLQGWQADSADFNDTEDDEEADGDNDTQADSAKFNDTDDEETDRDNDTSSAVGDLDEVLVSLTLQRSLNDVIDDVMIMNGLHVPVVSDLLLDVNTAANDVSVSEDLKTISTSNVKLNRPQRSERFLNYQAFSKRTFLSGRH</sequence>
<keyword evidence="4" id="KW-0862">Zinc</keyword>
<dbReference type="Gene3D" id="3.30.40.10">
    <property type="entry name" value="Zinc/RING finger domain, C3HC4 (zinc finger)"/>
    <property type="match status" value="1"/>
</dbReference>
<keyword evidence="1" id="KW-0479">Metal-binding</keyword>
<evidence type="ECO:0000256" key="5">
    <source>
        <dbReference type="PROSITE-ProRule" id="PRU00024"/>
    </source>
</evidence>
<dbReference type="PANTHER" id="PTHR25465:SF41">
    <property type="entry name" value="E3 UBIQUITIN-PROTEIN LIGASE RNF135"/>
    <property type="match status" value="1"/>
</dbReference>
<dbReference type="PANTHER" id="PTHR25465">
    <property type="entry name" value="B-BOX DOMAIN CONTAINING"/>
    <property type="match status" value="1"/>
</dbReference>
<evidence type="ECO:0000256" key="6">
    <source>
        <dbReference type="SAM" id="Coils"/>
    </source>
</evidence>
<keyword evidence="6" id="KW-0175">Coiled coil</keyword>
<dbReference type="InterPro" id="IPR013320">
    <property type="entry name" value="ConA-like_dom_sf"/>
</dbReference>
<dbReference type="InterPro" id="IPR001841">
    <property type="entry name" value="Znf_RING"/>
</dbReference>
<dbReference type="InterPro" id="IPR051051">
    <property type="entry name" value="E3_ubiq-ligase_TRIM/RNF"/>
</dbReference>
<feature type="domain" description="RING-type" evidence="8">
    <location>
        <begin position="16"/>
        <end position="59"/>
    </location>
</feature>
<keyword evidence="11" id="KW-1185">Reference proteome</keyword>
<gene>
    <name evidence="10" type="ORF">PECUL_23A028887</name>
</gene>
<dbReference type="InterPro" id="IPR000315">
    <property type="entry name" value="Znf_B-box"/>
</dbReference>
<dbReference type="SUPFAM" id="SSF57845">
    <property type="entry name" value="B-box zinc-binding domain"/>
    <property type="match status" value="1"/>
</dbReference>
<accession>A0AAD1RRU2</accession>
<dbReference type="SUPFAM" id="SSF49899">
    <property type="entry name" value="Concanavalin A-like lectins/glucanases"/>
    <property type="match status" value="1"/>
</dbReference>
<dbReference type="CDD" id="cd19769">
    <property type="entry name" value="Bbox2_TRIM16-like"/>
    <property type="match status" value="1"/>
</dbReference>
<dbReference type="SMART" id="SM00502">
    <property type="entry name" value="BBC"/>
    <property type="match status" value="1"/>
</dbReference>
<dbReference type="Gene3D" id="3.30.160.60">
    <property type="entry name" value="Classic Zinc Finger"/>
    <property type="match status" value="1"/>
</dbReference>
<dbReference type="EMBL" id="OW240914">
    <property type="protein sequence ID" value="CAH2275911.1"/>
    <property type="molecule type" value="Genomic_DNA"/>
</dbReference>
<evidence type="ECO:0000256" key="2">
    <source>
        <dbReference type="ARBA" id="ARBA00022771"/>
    </source>
</evidence>
<evidence type="ECO:0000256" key="1">
    <source>
        <dbReference type="ARBA" id="ARBA00022723"/>
    </source>
</evidence>
<dbReference type="SUPFAM" id="SSF57850">
    <property type="entry name" value="RING/U-box"/>
    <property type="match status" value="1"/>
</dbReference>
<dbReference type="Gene3D" id="2.60.120.920">
    <property type="match status" value="1"/>
</dbReference>
<feature type="non-terminal residue" evidence="10">
    <location>
        <position position="1"/>
    </location>
</feature>
<dbReference type="Pfam" id="PF13445">
    <property type="entry name" value="zf-RING_UBOX"/>
    <property type="match status" value="1"/>
</dbReference>
<organism evidence="10 11">
    <name type="scientific">Pelobates cultripes</name>
    <name type="common">Western spadefoot toad</name>
    <dbReference type="NCBI Taxonomy" id="61616"/>
    <lineage>
        <taxon>Eukaryota</taxon>
        <taxon>Metazoa</taxon>
        <taxon>Chordata</taxon>
        <taxon>Craniata</taxon>
        <taxon>Vertebrata</taxon>
        <taxon>Euteleostomi</taxon>
        <taxon>Amphibia</taxon>
        <taxon>Batrachia</taxon>
        <taxon>Anura</taxon>
        <taxon>Pelobatoidea</taxon>
        <taxon>Pelobatidae</taxon>
        <taxon>Pelobates</taxon>
    </lineage>
</organism>
<dbReference type="InterPro" id="IPR027370">
    <property type="entry name" value="Znf-RING_euk"/>
</dbReference>
<dbReference type="PROSITE" id="PS50119">
    <property type="entry name" value="ZF_BBOX"/>
    <property type="match status" value="1"/>
</dbReference>
<evidence type="ECO:0000313" key="11">
    <source>
        <dbReference type="Proteomes" id="UP001295444"/>
    </source>
</evidence>
<protein>
    <submittedName>
        <fullName evidence="10">E3 ubiquitin ISG15 ligase TRIM25-like</fullName>
    </submittedName>
</protein>
<evidence type="ECO:0000256" key="4">
    <source>
        <dbReference type="ARBA" id="ARBA00022833"/>
    </source>
</evidence>
<dbReference type="InterPro" id="IPR043136">
    <property type="entry name" value="B30.2/SPRY_sf"/>
</dbReference>
<dbReference type="SMART" id="SM00184">
    <property type="entry name" value="RING"/>
    <property type="match status" value="1"/>
</dbReference>
<evidence type="ECO:0000313" key="10">
    <source>
        <dbReference type="EMBL" id="CAH2275911.1"/>
    </source>
</evidence>
<dbReference type="AlphaFoldDB" id="A0AAD1RRU2"/>
<keyword evidence="3" id="KW-0833">Ubl conjugation pathway</keyword>
<dbReference type="Pfam" id="PF00643">
    <property type="entry name" value="zf-B_box"/>
    <property type="match status" value="1"/>
</dbReference>
<feature type="domain" description="B box-type" evidence="9">
    <location>
        <begin position="139"/>
        <end position="180"/>
    </location>
</feature>
<evidence type="ECO:0000259" key="9">
    <source>
        <dbReference type="PROSITE" id="PS50119"/>
    </source>
</evidence>
<feature type="region of interest" description="Disordered" evidence="7">
    <location>
        <begin position="306"/>
        <end position="346"/>
    </location>
</feature>
<dbReference type="Pfam" id="PF25600">
    <property type="entry name" value="TRIM_CC"/>
    <property type="match status" value="1"/>
</dbReference>
<feature type="compositionally biased region" description="Acidic residues" evidence="7">
    <location>
        <begin position="306"/>
        <end position="322"/>
    </location>
</feature>
<reference evidence="10" key="1">
    <citation type="submission" date="2022-03" db="EMBL/GenBank/DDBJ databases">
        <authorList>
            <person name="Alioto T."/>
            <person name="Alioto T."/>
            <person name="Gomez Garrido J."/>
        </authorList>
    </citation>
    <scope>NUCLEOTIDE SEQUENCE</scope>
</reference>
<evidence type="ECO:0000256" key="7">
    <source>
        <dbReference type="SAM" id="MobiDB-lite"/>
    </source>
</evidence>
<dbReference type="Proteomes" id="UP001295444">
    <property type="component" value="Chromosome 03"/>
</dbReference>
<dbReference type="InterPro" id="IPR058030">
    <property type="entry name" value="TRIM8/14/16/25/29/45/65_CC"/>
</dbReference>
<proteinExistence type="predicted"/>
<keyword evidence="2 5" id="KW-0863">Zinc-finger</keyword>
<evidence type="ECO:0000259" key="8">
    <source>
        <dbReference type="PROSITE" id="PS50089"/>
    </source>
</evidence>
<dbReference type="PROSITE" id="PS00518">
    <property type="entry name" value="ZF_RING_1"/>
    <property type="match status" value="1"/>
</dbReference>
<dbReference type="InterPro" id="IPR017907">
    <property type="entry name" value="Znf_RING_CS"/>
</dbReference>
<dbReference type="GO" id="GO:0008270">
    <property type="term" value="F:zinc ion binding"/>
    <property type="evidence" value="ECO:0007669"/>
    <property type="project" value="UniProtKB-KW"/>
</dbReference>
<evidence type="ECO:0000256" key="3">
    <source>
        <dbReference type="ARBA" id="ARBA00022786"/>
    </source>
</evidence>
<dbReference type="InterPro" id="IPR013083">
    <property type="entry name" value="Znf_RING/FYVE/PHD"/>
</dbReference>
<name>A0AAD1RRU2_PELCU</name>